<dbReference type="InterPro" id="IPR036869">
    <property type="entry name" value="J_dom_sf"/>
</dbReference>
<proteinExistence type="predicted"/>
<dbReference type="EMBL" id="KI632182">
    <property type="protein sequence ID" value="EYU23088.1"/>
    <property type="molecule type" value="Genomic_DNA"/>
</dbReference>
<feature type="region of interest" description="Disordered" evidence="1">
    <location>
        <begin position="141"/>
        <end position="180"/>
    </location>
</feature>
<dbReference type="eggNOG" id="ENOG502QQV4">
    <property type="taxonomic scope" value="Eukaryota"/>
</dbReference>
<dbReference type="OMA" id="CASNDQK"/>
<dbReference type="OrthoDB" id="10250354at2759"/>
<evidence type="ECO:0000313" key="3">
    <source>
        <dbReference type="EMBL" id="EYU23088.1"/>
    </source>
</evidence>
<gene>
    <name evidence="3" type="ORF">MIMGU_mgv11b011132mg</name>
</gene>
<feature type="compositionally biased region" description="Basic and acidic residues" evidence="1">
    <location>
        <begin position="167"/>
        <end position="178"/>
    </location>
</feature>
<dbReference type="SMART" id="SM00271">
    <property type="entry name" value="DnaJ"/>
    <property type="match status" value="1"/>
</dbReference>
<keyword evidence="4" id="KW-1185">Reference proteome</keyword>
<dbReference type="KEGG" id="egt:105974027"/>
<dbReference type="Pfam" id="PF00226">
    <property type="entry name" value="DnaJ"/>
    <property type="match status" value="1"/>
</dbReference>
<dbReference type="InterPro" id="IPR001623">
    <property type="entry name" value="DnaJ_domain"/>
</dbReference>
<dbReference type="Proteomes" id="UP000030748">
    <property type="component" value="Unassembled WGS sequence"/>
</dbReference>
<reference evidence="3 4" key="1">
    <citation type="journal article" date="2013" name="Proc. Natl. Acad. Sci. U.S.A.">
        <title>Fine-scale variation in meiotic recombination in Mimulus inferred from population shotgun sequencing.</title>
        <authorList>
            <person name="Hellsten U."/>
            <person name="Wright K.M."/>
            <person name="Jenkins J."/>
            <person name="Shu S."/>
            <person name="Yuan Y."/>
            <person name="Wessler S.R."/>
            <person name="Schmutz J."/>
            <person name="Willis J.H."/>
            <person name="Rokhsar D.S."/>
        </authorList>
    </citation>
    <scope>NUCLEOTIDE SEQUENCE [LARGE SCALE GENOMIC DNA]</scope>
    <source>
        <strain evidence="4">cv. DUN x IM62</strain>
    </source>
</reference>
<dbReference type="AlphaFoldDB" id="A0A022Q766"/>
<feature type="domain" description="J" evidence="2">
    <location>
        <begin position="66"/>
        <end position="130"/>
    </location>
</feature>
<dbReference type="STRING" id="4155.A0A022Q766"/>
<evidence type="ECO:0000256" key="1">
    <source>
        <dbReference type="SAM" id="MobiDB-lite"/>
    </source>
</evidence>
<sequence>MECNKDEAFRAKAIAEKKLIRGDIKGAKKFASKAQRMFPKLDGLSQFLAIIDVYVAHENKINGHSDYYGIFGLDRFADEQTLKKQYKRMALSLHPDKNRAVGADGAFKIMSEAWCVLSDKGKRSAYNSKLEIKASKQTTYTVKTQSVRRTQRQTQGTGTNAQSTTARDGEGKKPKSETSSEGSFWSWRRVVKYKELSLSLFLFASLLTFCISSNPGKKIMAQ</sequence>
<dbReference type="PRINTS" id="PR00625">
    <property type="entry name" value="JDOMAIN"/>
</dbReference>
<name>A0A022Q766_ERYGU</name>
<accession>A0A022Q766</accession>
<dbReference type="PANTHER" id="PTHR44137:SF61">
    <property type="entry name" value="J DOMAIN-CONTAINING PROTEIN"/>
    <property type="match status" value="1"/>
</dbReference>
<dbReference type="PANTHER" id="PTHR44137">
    <property type="entry name" value="BNAC03G44070D PROTEIN"/>
    <property type="match status" value="1"/>
</dbReference>
<dbReference type="PROSITE" id="PS50076">
    <property type="entry name" value="DNAJ_2"/>
    <property type="match status" value="1"/>
</dbReference>
<dbReference type="PhylomeDB" id="A0A022Q766"/>
<dbReference type="SUPFAM" id="SSF46565">
    <property type="entry name" value="Chaperone J-domain"/>
    <property type="match status" value="1"/>
</dbReference>
<evidence type="ECO:0000259" key="2">
    <source>
        <dbReference type="PROSITE" id="PS50076"/>
    </source>
</evidence>
<evidence type="ECO:0000313" key="4">
    <source>
        <dbReference type="Proteomes" id="UP000030748"/>
    </source>
</evidence>
<dbReference type="CDD" id="cd06257">
    <property type="entry name" value="DnaJ"/>
    <property type="match status" value="1"/>
</dbReference>
<protein>
    <recommendedName>
        <fullName evidence="2">J domain-containing protein</fullName>
    </recommendedName>
</protein>
<organism evidence="3 4">
    <name type="scientific">Erythranthe guttata</name>
    <name type="common">Yellow monkey flower</name>
    <name type="synonym">Mimulus guttatus</name>
    <dbReference type="NCBI Taxonomy" id="4155"/>
    <lineage>
        <taxon>Eukaryota</taxon>
        <taxon>Viridiplantae</taxon>
        <taxon>Streptophyta</taxon>
        <taxon>Embryophyta</taxon>
        <taxon>Tracheophyta</taxon>
        <taxon>Spermatophyta</taxon>
        <taxon>Magnoliopsida</taxon>
        <taxon>eudicotyledons</taxon>
        <taxon>Gunneridae</taxon>
        <taxon>Pentapetalae</taxon>
        <taxon>asterids</taxon>
        <taxon>lamiids</taxon>
        <taxon>Lamiales</taxon>
        <taxon>Phrymaceae</taxon>
        <taxon>Erythranthe</taxon>
    </lineage>
</organism>
<dbReference type="Gene3D" id="1.10.287.110">
    <property type="entry name" value="DnaJ domain"/>
    <property type="match status" value="1"/>
</dbReference>